<name>A0A9P9JM84_9HYPO</name>
<dbReference type="EMBL" id="JAGMUV010000001">
    <property type="protein sequence ID" value="KAH7175390.1"/>
    <property type="molecule type" value="Genomic_DNA"/>
</dbReference>
<sequence length="247" mass="28962">MPSPSSSVHYSLEGMADRHGKKTFRQLKLKQSCLDGLERTIQRQQGLVRHIWLNIELRPYTCRCCRECESLTWTHMNNKIILDAISKLFSVLSTWKPTREGLTLEQNAYSPSDSQHWCKNWYFGAPDKDNILDPERPLQNDATEIDDPNHGWRNGMQIDPPNNDAIRRPHATVSIKIPKETPKVEAVTAFLLRRQCRRQWDPSTLSCLWKKLPQLESIMYEPWQLYDKDIQYLLWEPGYLELINTPT</sequence>
<dbReference type="Proteomes" id="UP000738349">
    <property type="component" value="Unassembled WGS sequence"/>
</dbReference>
<protein>
    <submittedName>
        <fullName evidence="1">Uncharacterized protein</fullName>
    </submittedName>
</protein>
<comment type="caution">
    <text evidence="1">The sequence shown here is derived from an EMBL/GenBank/DDBJ whole genome shotgun (WGS) entry which is preliminary data.</text>
</comment>
<proteinExistence type="predicted"/>
<evidence type="ECO:0000313" key="1">
    <source>
        <dbReference type="EMBL" id="KAH7175390.1"/>
    </source>
</evidence>
<reference evidence="1" key="1">
    <citation type="journal article" date="2021" name="Nat. Commun.">
        <title>Genetic determinants of endophytism in the Arabidopsis root mycobiome.</title>
        <authorList>
            <person name="Mesny F."/>
            <person name="Miyauchi S."/>
            <person name="Thiergart T."/>
            <person name="Pickel B."/>
            <person name="Atanasova L."/>
            <person name="Karlsson M."/>
            <person name="Huettel B."/>
            <person name="Barry K.W."/>
            <person name="Haridas S."/>
            <person name="Chen C."/>
            <person name="Bauer D."/>
            <person name="Andreopoulos W."/>
            <person name="Pangilinan J."/>
            <person name="LaButti K."/>
            <person name="Riley R."/>
            <person name="Lipzen A."/>
            <person name="Clum A."/>
            <person name="Drula E."/>
            <person name="Henrissat B."/>
            <person name="Kohler A."/>
            <person name="Grigoriev I.V."/>
            <person name="Martin F.M."/>
            <person name="Hacquard S."/>
        </authorList>
    </citation>
    <scope>NUCLEOTIDE SEQUENCE</scope>
    <source>
        <strain evidence="1">MPI-CAGE-AT-0147</strain>
    </source>
</reference>
<evidence type="ECO:0000313" key="2">
    <source>
        <dbReference type="Proteomes" id="UP000738349"/>
    </source>
</evidence>
<keyword evidence="2" id="KW-1185">Reference proteome</keyword>
<accession>A0A9P9JM84</accession>
<dbReference type="OrthoDB" id="4688861at2759"/>
<gene>
    <name evidence="1" type="ORF">EDB81DRAFT_895922</name>
</gene>
<organism evidence="1 2">
    <name type="scientific">Dactylonectria macrodidyma</name>
    <dbReference type="NCBI Taxonomy" id="307937"/>
    <lineage>
        <taxon>Eukaryota</taxon>
        <taxon>Fungi</taxon>
        <taxon>Dikarya</taxon>
        <taxon>Ascomycota</taxon>
        <taxon>Pezizomycotina</taxon>
        <taxon>Sordariomycetes</taxon>
        <taxon>Hypocreomycetidae</taxon>
        <taxon>Hypocreales</taxon>
        <taxon>Nectriaceae</taxon>
        <taxon>Dactylonectria</taxon>
    </lineage>
</organism>
<dbReference type="AlphaFoldDB" id="A0A9P9JM84"/>